<comment type="similarity">
    <text evidence="11">Belongs to the Thz kinase family.</text>
</comment>
<dbReference type="EMBL" id="WHJC01000035">
    <property type="protein sequence ID" value="MPQ43046.1"/>
    <property type="molecule type" value="Genomic_DNA"/>
</dbReference>
<keyword evidence="9 11" id="KW-0460">Magnesium</keyword>
<evidence type="ECO:0000256" key="3">
    <source>
        <dbReference type="ARBA" id="ARBA00004868"/>
    </source>
</evidence>
<evidence type="ECO:0000256" key="7">
    <source>
        <dbReference type="ARBA" id="ARBA00022777"/>
    </source>
</evidence>
<dbReference type="Proteomes" id="UP000430345">
    <property type="component" value="Unassembled WGS sequence"/>
</dbReference>
<reference evidence="12 13" key="1">
    <citation type="submission" date="2019-10" db="EMBL/GenBank/DDBJ databases">
        <title>The Genome Sequence of Clostridium tarantellae Isolated from Fish Brain.</title>
        <authorList>
            <person name="Bano L."/>
            <person name="Kiel M."/>
            <person name="Sales G."/>
            <person name="Doxey A.C."/>
            <person name="Mansfield M.J."/>
            <person name="Schiavone M."/>
            <person name="Rossetto O."/>
            <person name="Pirazzini M."/>
            <person name="Dobrindt U."/>
            <person name="Montecucco C."/>
        </authorList>
    </citation>
    <scope>NUCLEOTIDE SEQUENCE [LARGE SCALE GENOMIC DNA]</scope>
    <source>
        <strain evidence="12 13">DSM 3997</strain>
    </source>
</reference>
<organism evidence="12 13">
    <name type="scientific">Clostridium tarantellae</name>
    <dbReference type="NCBI Taxonomy" id="39493"/>
    <lineage>
        <taxon>Bacteria</taxon>
        <taxon>Bacillati</taxon>
        <taxon>Bacillota</taxon>
        <taxon>Clostridia</taxon>
        <taxon>Eubacteriales</taxon>
        <taxon>Clostridiaceae</taxon>
        <taxon>Clostridium</taxon>
    </lineage>
</organism>
<accession>A0A6I1MHN6</accession>
<keyword evidence="8 11" id="KW-0067">ATP-binding</keyword>
<keyword evidence="7 11" id="KW-0418">Kinase</keyword>
<dbReference type="Gene3D" id="3.40.1190.20">
    <property type="match status" value="1"/>
</dbReference>
<keyword evidence="5 11" id="KW-0479">Metal-binding</keyword>
<dbReference type="SUPFAM" id="SSF53613">
    <property type="entry name" value="Ribokinase-like"/>
    <property type="match status" value="1"/>
</dbReference>
<comment type="function">
    <text evidence="11">Catalyzes the phosphorylation of the hydroxyl group of 4-methyl-5-beta-hydroxyethylthiazole (THZ).</text>
</comment>
<dbReference type="NCBIfam" id="NF006830">
    <property type="entry name" value="PRK09355.1"/>
    <property type="match status" value="1"/>
</dbReference>
<evidence type="ECO:0000256" key="4">
    <source>
        <dbReference type="ARBA" id="ARBA00022679"/>
    </source>
</evidence>
<evidence type="ECO:0000256" key="6">
    <source>
        <dbReference type="ARBA" id="ARBA00022741"/>
    </source>
</evidence>
<evidence type="ECO:0000256" key="1">
    <source>
        <dbReference type="ARBA" id="ARBA00001771"/>
    </source>
</evidence>
<evidence type="ECO:0000256" key="11">
    <source>
        <dbReference type="HAMAP-Rule" id="MF_00228"/>
    </source>
</evidence>
<sequence>MLNKKKNPLIHMITNTVTINDLAQVALCYGGRPIMAINHEEMEEIISVSNGLLINIGTLEPYTIESMKLALECALKRKVPRVIDPVGVQASKIRRNLINDFIDNYKPHLIKGNLAEIKILIGEEINSTGVDSYENNISKSLKEKIMNYSKEKNTIIIATGKTDFITDGQRSVFINNGVSMMGDITGTGCMLGALVTIALSFYKDYNKSFEEVVKVVTAWGICGEKAKESLKDGEGLMTFKTKLLDNISLITDEEINKKGKIIYEC</sequence>
<evidence type="ECO:0000313" key="12">
    <source>
        <dbReference type="EMBL" id="MPQ43046.1"/>
    </source>
</evidence>
<dbReference type="OrthoDB" id="9778146at2"/>
<dbReference type="PIRSF" id="PIRSF000513">
    <property type="entry name" value="Thz_kinase"/>
    <property type="match status" value="1"/>
</dbReference>
<evidence type="ECO:0000256" key="5">
    <source>
        <dbReference type="ARBA" id="ARBA00022723"/>
    </source>
</evidence>
<feature type="binding site" evidence="11">
    <location>
        <position position="186"/>
    </location>
    <ligand>
        <name>substrate</name>
    </ligand>
</feature>
<evidence type="ECO:0000256" key="2">
    <source>
        <dbReference type="ARBA" id="ARBA00001946"/>
    </source>
</evidence>
<keyword evidence="10 11" id="KW-0784">Thiamine biosynthesis</keyword>
<dbReference type="AlphaFoldDB" id="A0A6I1MHN6"/>
<keyword evidence="6 11" id="KW-0547">Nucleotide-binding</keyword>
<feature type="binding site" evidence="11">
    <location>
        <position position="111"/>
    </location>
    <ligand>
        <name>ATP</name>
        <dbReference type="ChEBI" id="CHEBI:30616"/>
    </ligand>
</feature>
<dbReference type="GO" id="GO:0009228">
    <property type="term" value="P:thiamine biosynthetic process"/>
    <property type="evidence" value="ECO:0007669"/>
    <property type="project" value="UniProtKB-KW"/>
</dbReference>
<evidence type="ECO:0000256" key="10">
    <source>
        <dbReference type="ARBA" id="ARBA00022977"/>
    </source>
</evidence>
<dbReference type="PRINTS" id="PR01099">
    <property type="entry name" value="HYETHTZKNASE"/>
</dbReference>
<dbReference type="EC" id="2.7.1.50" evidence="11"/>
<dbReference type="GO" id="GO:0004417">
    <property type="term" value="F:hydroxyethylthiazole kinase activity"/>
    <property type="evidence" value="ECO:0007669"/>
    <property type="project" value="UniProtKB-UniRule"/>
</dbReference>
<protein>
    <recommendedName>
        <fullName evidence="11">Hydroxyethylthiazole kinase</fullName>
        <ecNumber evidence="11">2.7.1.50</ecNumber>
    </recommendedName>
    <alternativeName>
        <fullName evidence="11">4-methyl-5-beta-hydroxyethylthiazole kinase</fullName>
        <shortName evidence="11">TH kinase</shortName>
        <shortName evidence="11">Thz kinase</shortName>
    </alternativeName>
</protein>
<gene>
    <name evidence="11 12" type="primary">thiM</name>
    <name evidence="12" type="ORF">GBZ86_04640</name>
</gene>
<feature type="binding site" evidence="11">
    <location>
        <position position="35"/>
    </location>
    <ligand>
        <name>substrate</name>
    </ligand>
</feature>
<evidence type="ECO:0000313" key="13">
    <source>
        <dbReference type="Proteomes" id="UP000430345"/>
    </source>
</evidence>
<dbReference type="GO" id="GO:0009229">
    <property type="term" value="P:thiamine diphosphate biosynthetic process"/>
    <property type="evidence" value="ECO:0007669"/>
    <property type="project" value="UniProtKB-UniRule"/>
</dbReference>
<dbReference type="RefSeq" id="WP_152888208.1">
    <property type="nucleotide sequence ID" value="NZ_WHJC01000035.1"/>
</dbReference>
<dbReference type="GO" id="GO:0005524">
    <property type="term" value="F:ATP binding"/>
    <property type="evidence" value="ECO:0007669"/>
    <property type="project" value="UniProtKB-UniRule"/>
</dbReference>
<feature type="binding site" evidence="11">
    <location>
        <position position="159"/>
    </location>
    <ligand>
        <name>ATP</name>
        <dbReference type="ChEBI" id="CHEBI:30616"/>
    </ligand>
</feature>
<dbReference type="Pfam" id="PF02110">
    <property type="entry name" value="HK"/>
    <property type="match status" value="1"/>
</dbReference>
<keyword evidence="13" id="KW-1185">Reference proteome</keyword>
<dbReference type="GO" id="GO:0000287">
    <property type="term" value="F:magnesium ion binding"/>
    <property type="evidence" value="ECO:0007669"/>
    <property type="project" value="UniProtKB-UniRule"/>
</dbReference>
<dbReference type="UniPathway" id="UPA00060">
    <property type="reaction ID" value="UER00139"/>
</dbReference>
<proteinExistence type="inferred from homology"/>
<comment type="cofactor">
    <cofactor evidence="2 11">
        <name>Mg(2+)</name>
        <dbReference type="ChEBI" id="CHEBI:18420"/>
    </cofactor>
</comment>
<comment type="pathway">
    <text evidence="3 11">Cofactor biosynthesis; thiamine diphosphate biosynthesis; 4-methyl-5-(2-phosphoethyl)-thiazole from 5-(2-hydroxyethyl)-4-methylthiazole: step 1/1.</text>
</comment>
<evidence type="ECO:0000256" key="8">
    <source>
        <dbReference type="ARBA" id="ARBA00022840"/>
    </source>
</evidence>
<evidence type="ECO:0000256" key="9">
    <source>
        <dbReference type="ARBA" id="ARBA00022842"/>
    </source>
</evidence>
<name>A0A6I1MHN6_9CLOT</name>
<dbReference type="HAMAP" id="MF_00228">
    <property type="entry name" value="Thz_kinase"/>
    <property type="match status" value="1"/>
</dbReference>
<dbReference type="CDD" id="cd01170">
    <property type="entry name" value="THZ_kinase"/>
    <property type="match status" value="1"/>
</dbReference>
<comment type="catalytic activity">
    <reaction evidence="1 11">
        <text>5-(2-hydroxyethyl)-4-methylthiazole + ATP = 4-methyl-5-(2-phosphooxyethyl)-thiazole + ADP + H(+)</text>
        <dbReference type="Rhea" id="RHEA:24212"/>
        <dbReference type="ChEBI" id="CHEBI:15378"/>
        <dbReference type="ChEBI" id="CHEBI:17957"/>
        <dbReference type="ChEBI" id="CHEBI:30616"/>
        <dbReference type="ChEBI" id="CHEBI:58296"/>
        <dbReference type="ChEBI" id="CHEBI:456216"/>
        <dbReference type="EC" id="2.7.1.50"/>
    </reaction>
</comment>
<comment type="caution">
    <text evidence="12">The sequence shown here is derived from an EMBL/GenBank/DDBJ whole genome shotgun (WGS) entry which is preliminary data.</text>
</comment>
<dbReference type="InterPro" id="IPR029056">
    <property type="entry name" value="Ribokinase-like"/>
</dbReference>
<dbReference type="InterPro" id="IPR000417">
    <property type="entry name" value="Hyethyz_kinase"/>
</dbReference>
<keyword evidence="4 11" id="KW-0808">Transferase</keyword>